<dbReference type="FunFam" id="3.30.565.10:FF:000010">
    <property type="entry name" value="Sensor histidine kinase RcsC"/>
    <property type="match status" value="1"/>
</dbReference>
<accession>A0A935MPV7</accession>
<keyword evidence="7" id="KW-0067">ATP-binding</keyword>
<dbReference type="InterPro" id="IPR005467">
    <property type="entry name" value="His_kinase_dom"/>
</dbReference>
<evidence type="ECO:0000256" key="11">
    <source>
        <dbReference type="ARBA" id="ARBA00068150"/>
    </source>
</evidence>
<dbReference type="PROSITE" id="PS50110">
    <property type="entry name" value="RESPONSE_REGULATORY"/>
    <property type="match status" value="1"/>
</dbReference>
<organism evidence="16 17">
    <name type="scientific">Candidatus Dechloromonas phosphorivorans</name>
    <dbReference type="NCBI Taxonomy" id="2899244"/>
    <lineage>
        <taxon>Bacteria</taxon>
        <taxon>Pseudomonadati</taxon>
        <taxon>Pseudomonadota</taxon>
        <taxon>Betaproteobacteria</taxon>
        <taxon>Rhodocyclales</taxon>
        <taxon>Azonexaceae</taxon>
        <taxon>Dechloromonas</taxon>
    </lineage>
</organism>
<evidence type="ECO:0000256" key="8">
    <source>
        <dbReference type="ARBA" id="ARBA00023012"/>
    </source>
</evidence>
<feature type="domain" description="Histidine kinase" evidence="14">
    <location>
        <begin position="218"/>
        <end position="439"/>
    </location>
</feature>
<dbReference type="SUPFAM" id="SSF52172">
    <property type="entry name" value="CheY-like"/>
    <property type="match status" value="1"/>
</dbReference>
<dbReference type="InterPro" id="IPR003594">
    <property type="entry name" value="HATPase_dom"/>
</dbReference>
<dbReference type="SUPFAM" id="SSF55874">
    <property type="entry name" value="ATPase domain of HSP90 chaperone/DNA topoisomerase II/histidine kinase"/>
    <property type="match status" value="1"/>
</dbReference>
<keyword evidence="8" id="KW-0902">Two-component regulatory system</keyword>
<comment type="function">
    <text evidence="9">Member of the two-component regulatory system BvgS/BvgA. Phosphorylates BvgA via a four-step phosphorelay in response to environmental signals.</text>
</comment>
<dbReference type="InterPro" id="IPR003018">
    <property type="entry name" value="GAF"/>
</dbReference>
<evidence type="ECO:0000256" key="13">
    <source>
        <dbReference type="PROSITE-ProRule" id="PRU00169"/>
    </source>
</evidence>
<dbReference type="InterPro" id="IPR001789">
    <property type="entry name" value="Sig_transdc_resp-reg_receiver"/>
</dbReference>
<dbReference type="Pfam" id="PF02518">
    <property type="entry name" value="HATPase_c"/>
    <property type="match status" value="1"/>
</dbReference>
<dbReference type="InterPro" id="IPR004358">
    <property type="entry name" value="Sig_transdc_His_kin-like_C"/>
</dbReference>
<feature type="modified residue" description="4-aspartylphosphate" evidence="13">
    <location>
        <position position="510"/>
    </location>
</feature>
<dbReference type="CDD" id="cd00082">
    <property type="entry name" value="HisKA"/>
    <property type="match status" value="1"/>
</dbReference>
<evidence type="ECO:0000256" key="2">
    <source>
        <dbReference type="ARBA" id="ARBA00012438"/>
    </source>
</evidence>
<evidence type="ECO:0000256" key="9">
    <source>
        <dbReference type="ARBA" id="ARBA00058004"/>
    </source>
</evidence>
<evidence type="ECO:0000259" key="15">
    <source>
        <dbReference type="PROSITE" id="PS50110"/>
    </source>
</evidence>
<sequence>MSAKLEESESARTLETENLRIHDARLRRQLAALKGLNEIVAQTGLDPESTLRHALEIGARHLHFEFGIVSRITDDTYRIIVQTSPPDTLVDNQVFPLGRTYCSTTLARNDLLAITDAANSEYAGHPCFKDFQLAAYIGMPVYVDGKTFGTLNFSSPRARSRDFDPSDLEFVRMLARWAGAFIERMQATQKLLASEISLRQAKEAAEAATEVKSQFLANMSHEIRTPMNGIIGMTELLLDSPLDTSQRDFAETIRDSAGALLRIINDILDFSKIEAGRIELELIPFSPKQLLHEIDMLLGSLASGKNVQLICNLADSVPATLLGDPGRLRQILLNLTGNAIKFTERGQVQLSLASRWEADDRHQLDFTLTDTGIGMAAVTVDQLFAPFFQADASTTRRFGGTGLGLSISAQLVDLMGGKINVESTEGIGTTFLFSLLLPVVAEPAETVLENTPPPAPLHNLRVLLAEDNATNQKVATLMLRKLGCSVVVAGNGEQALAALAEQIFDVVLMDCQMPVMDGFAATQVIRNDRSKRFNPRIPIIAMTANAMPGDRETCINAGMNDYIPKPISQAYLLATLSRWQAE</sequence>
<dbReference type="PANTHER" id="PTHR45339">
    <property type="entry name" value="HYBRID SIGNAL TRANSDUCTION HISTIDINE KINASE J"/>
    <property type="match status" value="1"/>
</dbReference>
<comment type="catalytic activity">
    <reaction evidence="1">
        <text>ATP + protein L-histidine = ADP + protein N-phospho-L-histidine.</text>
        <dbReference type="EC" id="2.7.13.3"/>
    </reaction>
</comment>
<name>A0A935MPV7_9RHOO</name>
<dbReference type="InterPro" id="IPR036890">
    <property type="entry name" value="HATPase_C_sf"/>
</dbReference>
<evidence type="ECO:0000256" key="3">
    <source>
        <dbReference type="ARBA" id="ARBA00022553"/>
    </source>
</evidence>
<dbReference type="PRINTS" id="PR00344">
    <property type="entry name" value="BCTRLSENSOR"/>
</dbReference>
<dbReference type="InterPro" id="IPR011006">
    <property type="entry name" value="CheY-like_superfamily"/>
</dbReference>
<dbReference type="Pfam" id="PF00072">
    <property type="entry name" value="Response_reg"/>
    <property type="match status" value="1"/>
</dbReference>
<reference evidence="16 17" key="1">
    <citation type="submission" date="2020-10" db="EMBL/GenBank/DDBJ databases">
        <title>Connecting structure to function with the recovery of over 1000 high-quality activated sludge metagenome-assembled genomes encoding full-length rRNA genes using long-read sequencing.</title>
        <authorList>
            <person name="Singleton C.M."/>
            <person name="Petriglieri F."/>
            <person name="Kristensen J.M."/>
            <person name="Kirkegaard R.H."/>
            <person name="Michaelsen T.Y."/>
            <person name="Andersen M.H."/>
            <person name="Karst S.M."/>
            <person name="Dueholm M.S."/>
            <person name="Nielsen P.H."/>
            <person name="Albertsen M."/>
        </authorList>
    </citation>
    <scope>NUCLEOTIDE SEQUENCE [LARGE SCALE GENOMIC DNA]</scope>
    <source>
        <strain evidence="16">EsbW_18-Q3-R4-48_BATAC.463</strain>
    </source>
</reference>
<comment type="subunit">
    <text evidence="10">At low DSF concentrations, interacts with RpfF.</text>
</comment>
<keyword evidence="3 13" id="KW-0597">Phosphoprotein</keyword>
<keyword evidence="6" id="KW-0418">Kinase</keyword>
<dbReference type="SMART" id="SM00065">
    <property type="entry name" value="GAF"/>
    <property type="match status" value="1"/>
</dbReference>
<dbReference type="Gene3D" id="3.30.450.40">
    <property type="match status" value="1"/>
</dbReference>
<evidence type="ECO:0000256" key="6">
    <source>
        <dbReference type="ARBA" id="ARBA00022777"/>
    </source>
</evidence>
<evidence type="ECO:0000256" key="1">
    <source>
        <dbReference type="ARBA" id="ARBA00000085"/>
    </source>
</evidence>
<dbReference type="FunFam" id="1.10.287.130:FF:000002">
    <property type="entry name" value="Two-component osmosensing histidine kinase"/>
    <property type="match status" value="1"/>
</dbReference>
<evidence type="ECO:0000256" key="10">
    <source>
        <dbReference type="ARBA" id="ARBA00064003"/>
    </source>
</evidence>
<evidence type="ECO:0000256" key="7">
    <source>
        <dbReference type="ARBA" id="ARBA00022840"/>
    </source>
</evidence>
<dbReference type="GO" id="GO:0000155">
    <property type="term" value="F:phosphorelay sensor kinase activity"/>
    <property type="evidence" value="ECO:0007669"/>
    <property type="project" value="InterPro"/>
</dbReference>
<dbReference type="CDD" id="cd17546">
    <property type="entry name" value="REC_hyHK_CKI1_RcsC-like"/>
    <property type="match status" value="1"/>
</dbReference>
<evidence type="ECO:0000313" key="16">
    <source>
        <dbReference type="EMBL" id="MBK7414108.1"/>
    </source>
</evidence>
<dbReference type="InterPro" id="IPR036097">
    <property type="entry name" value="HisK_dim/P_sf"/>
</dbReference>
<dbReference type="CDD" id="cd16922">
    <property type="entry name" value="HATPase_EvgS-ArcB-TorS-like"/>
    <property type="match status" value="1"/>
</dbReference>
<protein>
    <recommendedName>
        <fullName evidence="11">Sensory/regulatory protein RpfC</fullName>
        <ecNumber evidence="2">2.7.13.3</ecNumber>
    </recommendedName>
    <alternativeName>
        <fullName evidence="12">Virulence sensor protein BvgS</fullName>
    </alternativeName>
</protein>
<dbReference type="SMART" id="SM00388">
    <property type="entry name" value="HisKA"/>
    <property type="match status" value="1"/>
</dbReference>
<dbReference type="Proteomes" id="UP000739411">
    <property type="component" value="Unassembled WGS sequence"/>
</dbReference>
<dbReference type="Gene3D" id="3.40.50.2300">
    <property type="match status" value="1"/>
</dbReference>
<dbReference type="PROSITE" id="PS50109">
    <property type="entry name" value="HIS_KIN"/>
    <property type="match status" value="1"/>
</dbReference>
<evidence type="ECO:0000256" key="4">
    <source>
        <dbReference type="ARBA" id="ARBA00022679"/>
    </source>
</evidence>
<dbReference type="PANTHER" id="PTHR45339:SF1">
    <property type="entry name" value="HYBRID SIGNAL TRANSDUCTION HISTIDINE KINASE J"/>
    <property type="match status" value="1"/>
</dbReference>
<dbReference type="Gene3D" id="1.10.287.130">
    <property type="match status" value="1"/>
</dbReference>
<dbReference type="InterPro" id="IPR029016">
    <property type="entry name" value="GAF-like_dom_sf"/>
</dbReference>
<dbReference type="EMBL" id="JADJMS010000006">
    <property type="protein sequence ID" value="MBK7414108.1"/>
    <property type="molecule type" value="Genomic_DNA"/>
</dbReference>
<keyword evidence="4" id="KW-0808">Transferase</keyword>
<dbReference type="EC" id="2.7.13.3" evidence="2"/>
<dbReference type="SMART" id="SM00448">
    <property type="entry name" value="REC"/>
    <property type="match status" value="1"/>
</dbReference>
<feature type="domain" description="Response regulatory" evidence="15">
    <location>
        <begin position="461"/>
        <end position="580"/>
    </location>
</feature>
<dbReference type="InterPro" id="IPR003661">
    <property type="entry name" value="HisK_dim/P_dom"/>
</dbReference>
<evidence type="ECO:0000256" key="5">
    <source>
        <dbReference type="ARBA" id="ARBA00022741"/>
    </source>
</evidence>
<evidence type="ECO:0000259" key="14">
    <source>
        <dbReference type="PROSITE" id="PS50109"/>
    </source>
</evidence>
<dbReference type="Gene3D" id="3.30.565.10">
    <property type="entry name" value="Histidine kinase-like ATPase, C-terminal domain"/>
    <property type="match status" value="1"/>
</dbReference>
<dbReference type="GO" id="GO:0005524">
    <property type="term" value="F:ATP binding"/>
    <property type="evidence" value="ECO:0007669"/>
    <property type="project" value="UniProtKB-KW"/>
</dbReference>
<proteinExistence type="predicted"/>
<dbReference type="SMART" id="SM00387">
    <property type="entry name" value="HATPase_c"/>
    <property type="match status" value="1"/>
</dbReference>
<dbReference type="SUPFAM" id="SSF55781">
    <property type="entry name" value="GAF domain-like"/>
    <property type="match status" value="1"/>
</dbReference>
<comment type="caution">
    <text evidence="16">The sequence shown here is derived from an EMBL/GenBank/DDBJ whole genome shotgun (WGS) entry which is preliminary data.</text>
</comment>
<dbReference type="Pfam" id="PF01590">
    <property type="entry name" value="GAF"/>
    <property type="match status" value="1"/>
</dbReference>
<dbReference type="AlphaFoldDB" id="A0A935MPV7"/>
<gene>
    <name evidence="16" type="ORF">IPJ38_02290</name>
</gene>
<evidence type="ECO:0000256" key="12">
    <source>
        <dbReference type="ARBA" id="ARBA00070152"/>
    </source>
</evidence>
<keyword evidence="5" id="KW-0547">Nucleotide-binding</keyword>
<evidence type="ECO:0000313" key="17">
    <source>
        <dbReference type="Proteomes" id="UP000739411"/>
    </source>
</evidence>
<dbReference type="Pfam" id="PF00512">
    <property type="entry name" value="HisKA"/>
    <property type="match status" value="1"/>
</dbReference>
<dbReference type="SUPFAM" id="SSF47384">
    <property type="entry name" value="Homodimeric domain of signal transducing histidine kinase"/>
    <property type="match status" value="1"/>
</dbReference>